<evidence type="ECO:0000313" key="3">
    <source>
        <dbReference type="Proteomes" id="UP001154114"/>
    </source>
</evidence>
<dbReference type="EMBL" id="LR824007">
    <property type="protein sequence ID" value="CAD0196156.1"/>
    <property type="molecule type" value="Genomic_DNA"/>
</dbReference>
<dbReference type="Proteomes" id="UP001154114">
    <property type="component" value="Chromosome 4"/>
</dbReference>
<keyword evidence="1" id="KW-1133">Transmembrane helix</keyword>
<accession>A0A9N8PZ39</accession>
<proteinExistence type="predicted"/>
<evidence type="ECO:0000313" key="2">
    <source>
        <dbReference type="EMBL" id="CAD0196156.1"/>
    </source>
</evidence>
<feature type="transmembrane region" description="Helical" evidence="1">
    <location>
        <begin position="20"/>
        <end position="36"/>
    </location>
</feature>
<evidence type="ECO:0000256" key="1">
    <source>
        <dbReference type="SAM" id="Phobius"/>
    </source>
</evidence>
<dbReference type="OrthoDB" id="7391291at2759"/>
<sequence length="91" mass="10460">MFCNRSSGYIKGQSCCKMRFATIIAMAITVAMAMFVRCCEGANLRGFAVPEEDEEFRPRPLYRDYSLIRRAVRADDAFDDYGHLRFGRSDD</sequence>
<reference evidence="2" key="1">
    <citation type="submission" date="2021-12" db="EMBL/GenBank/DDBJ databases">
        <authorList>
            <person name="King R."/>
        </authorList>
    </citation>
    <scope>NUCLEOTIDE SEQUENCE</scope>
</reference>
<protein>
    <recommendedName>
        <fullName evidence="4">Sulfakinin</fullName>
    </recommendedName>
</protein>
<evidence type="ECO:0008006" key="4">
    <source>
        <dbReference type="Google" id="ProtNLM"/>
    </source>
</evidence>
<organism evidence="2 3">
    <name type="scientific">Chrysodeixis includens</name>
    <name type="common">Soybean looper</name>
    <name type="synonym">Pseudoplusia includens</name>
    <dbReference type="NCBI Taxonomy" id="689277"/>
    <lineage>
        <taxon>Eukaryota</taxon>
        <taxon>Metazoa</taxon>
        <taxon>Ecdysozoa</taxon>
        <taxon>Arthropoda</taxon>
        <taxon>Hexapoda</taxon>
        <taxon>Insecta</taxon>
        <taxon>Pterygota</taxon>
        <taxon>Neoptera</taxon>
        <taxon>Endopterygota</taxon>
        <taxon>Lepidoptera</taxon>
        <taxon>Glossata</taxon>
        <taxon>Ditrysia</taxon>
        <taxon>Noctuoidea</taxon>
        <taxon>Noctuidae</taxon>
        <taxon>Plusiinae</taxon>
        <taxon>Chrysodeixis</taxon>
    </lineage>
</organism>
<dbReference type="AlphaFoldDB" id="A0A9N8PZ39"/>
<gene>
    <name evidence="2" type="ORF">CINC_LOCUS10448</name>
</gene>
<keyword evidence="3" id="KW-1185">Reference proteome</keyword>
<name>A0A9N8PZ39_CHRIL</name>
<keyword evidence="1" id="KW-0812">Transmembrane</keyword>
<keyword evidence="1" id="KW-0472">Membrane</keyword>